<gene>
    <name evidence="2" type="ORF">B4O97_05415</name>
</gene>
<accession>A0A1Y1RZY9</accession>
<reference evidence="2 3" key="1">
    <citation type="submission" date="2017-03" db="EMBL/GenBank/DDBJ databases">
        <title>Draft Genome sequence of Marispirochaeta sp. strain JC444.</title>
        <authorList>
            <person name="Shivani Y."/>
            <person name="Subhash Y."/>
            <person name="Sasikala C."/>
            <person name="Ramana C."/>
        </authorList>
    </citation>
    <scope>NUCLEOTIDE SEQUENCE [LARGE SCALE GENOMIC DNA]</scope>
    <source>
        <strain evidence="2 3">JC444</strain>
    </source>
</reference>
<comment type="caution">
    <text evidence="2">The sequence shown here is derived from an EMBL/GenBank/DDBJ whole genome shotgun (WGS) entry which is preliminary data.</text>
</comment>
<dbReference type="STRING" id="1963862.B4O97_05415"/>
<protein>
    <recommendedName>
        <fullName evidence="4">Transglutaminase-like domain-containing protein</fullName>
    </recommendedName>
</protein>
<organism evidence="2 3">
    <name type="scientific">Marispirochaeta aestuarii</name>
    <dbReference type="NCBI Taxonomy" id="1963862"/>
    <lineage>
        <taxon>Bacteria</taxon>
        <taxon>Pseudomonadati</taxon>
        <taxon>Spirochaetota</taxon>
        <taxon>Spirochaetia</taxon>
        <taxon>Spirochaetales</taxon>
        <taxon>Spirochaetaceae</taxon>
        <taxon>Marispirochaeta</taxon>
    </lineage>
</organism>
<feature type="chain" id="PRO_5012123951" description="Transglutaminase-like domain-containing protein" evidence="1">
    <location>
        <begin position="21"/>
        <end position="383"/>
    </location>
</feature>
<feature type="signal peptide" evidence="1">
    <location>
        <begin position="1"/>
        <end position="20"/>
    </location>
</feature>
<sequence length="383" mass="43513">MRPLASVLFILALCSGALLSGEEQSVRIYRHADPEMLGRAPDRSSIISVDLADFTRGMPAGLQSPEPTAYLVEAGIIRNLEDMTKNSGKGETQGLKVERLGHLTYRVEFPHWNIENVYRFDPPGPELESVIRDYYSNVYWREIVSGEYANNYTVTVIQAVDLLNPRGTIDYTEVLLAAALVASREQPLWGIHDGLGLLDGLGYALTEAENERAHETHNYREYLTNSRKMRELVLRLLQSGTELSSAVHSVVGSLIQFEKDETLLLPEELIEKGEGDCLEFALFYYDILRRLGCETKILALEAEGDYEGDLPCDFVTVYRKEEFGPWGYIHYAGYGPASFDTWEEIPGHILRDSAYYYSIDPLECMRERSVYLPHRDIWSVSKY</sequence>
<proteinExistence type="predicted"/>
<dbReference type="Proteomes" id="UP000192343">
    <property type="component" value="Unassembled WGS sequence"/>
</dbReference>
<evidence type="ECO:0000313" key="2">
    <source>
        <dbReference type="EMBL" id="ORC36513.1"/>
    </source>
</evidence>
<keyword evidence="3" id="KW-1185">Reference proteome</keyword>
<evidence type="ECO:0000313" key="3">
    <source>
        <dbReference type="Proteomes" id="UP000192343"/>
    </source>
</evidence>
<dbReference type="RefSeq" id="WP_083049005.1">
    <property type="nucleotide sequence ID" value="NZ_MWQY01000005.1"/>
</dbReference>
<dbReference type="AlphaFoldDB" id="A0A1Y1RZY9"/>
<name>A0A1Y1RZY9_9SPIO</name>
<evidence type="ECO:0000256" key="1">
    <source>
        <dbReference type="SAM" id="SignalP"/>
    </source>
</evidence>
<dbReference type="OrthoDB" id="9804872at2"/>
<dbReference type="EMBL" id="MWQY01000005">
    <property type="protein sequence ID" value="ORC36513.1"/>
    <property type="molecule type" value="Genomic_DNA"/>
</dbReference>
<keyword evidence="1" id="KW-0732">Signal</keyword>
<evidence type="ECO:0008006" key="4">
    <source>
        <dbReference type="Google" id="ProtNLM"/>
    </source>
</evidence>